<sequence length="133" mass="15211">MQTEVNLCALRAFGTPGEDGKLNVEKTNQLRRYILGLSMIAATARICLWLRQGCNLRRLSSTTYLVTEQAREPIVVPSTEALVEWTKRYLPSQPLKEETFVFETEMAKQFVEKSNEKKKKKADESTALEELNI</sequence>
<evidence type="ECO:0000313" key="2">
    <source>
        <dbReference type="EMBL" id="CAI9084474.1"/>
    </source>
</evidence>
<keyword evidence="3" id="KW-1185">Reference proteome</keyword>
<organism evidence="2 3">
    <name type="scientific">Candidatus Methylacidiphilum fumarolicum</name>
    <dbReference type="NCBI Taxonomy" id="591154"/>
    <lineage>
        <taxon>Bacteria</taxon>
        <taxon>Pseudomonadati</taxon>
        <taxon>Verrucomicrobiota</taxon>
        <taxon>Methylacidiphilae</taxon>
        <taxon>Methylacidiphilales</taxon>
        <taxon>Methylacidiphilaceae</taxon>
        <taxon>Methylacidiphilum (ex Ratnadevi et al. 2023)</taxon>
    </lineage>
</organism>
<gene>
    <name evidence="2" type="ORF">MFUM_0063</name>
</gene>
<name>A0ABM9IA01_9BACT</name>
<reference evidence="2" key="1">
    <citation type="submission" date="2023-03" db="EMBL/GenBank/DDBJ databases">
        <authorList>
            <person name="Cremers G."/>
            <person name="Picone N."/>
        </authorList>
    </citation>
    <scope>NUCLEOTIDE SEQUENCE</scope>
    <source>
        <strain evidence="2">Sample_alias</strain>
    </source>
</reference>
<evidence type="ECO:0000313" key="3">
    <source>
        <dbReference type="Proteomes" id="UP001161497"/>
    </source>
</evidence>
<proteinExistence type="predicted"/>
<dbReference type="Proteomes" id="UP001161497">
    <property type="component" value="Chromosome"/>
</dbReference>
<evidence type="ECO:0000256" key="1">
    <source>
        <dbReference type="SAM" id="MobiDB-lite"/>
    </source>
</evidence>
<feature type="region of interest" description="Disordered" evidence="1">
    <location>
        <begin position="113"/>
        <end position="133"/>
    </location>
</feature>
<protein>
    <submittedName>
        <fullName evidence="2">Uncharacterized protein</fullName>
    </submittedName>
</protein>
<accession>A0ABM9IA01</accession>
<dbReference type="EMBL" id="OX458932">
    <property type="protein sequence ID" value="CAI9084474.1"/>
    <property type="molecule type" value="Genomic_DNA"/>
</dbReference>